<gene>
    <name evidence="2" type="ORF">GCM10009579_51030</name>
</gene>
<name>A0ABP4HRV6_9ACTN</name>
<reference evidence="3" key="1">
    <citation type="journal article" date="2019" name="Int. J. Syst. Evol. Microbiol.">
        <title>The Global Catalogue of Microorganisms (GCM) 10K type strain sequencing project: providing services to taxonomists for standard genome sequencing and annotation.</title>
        <authorList>
            <consortium name="The Broad Institute Genomics Platform"/>
            <consortium name="The Broad Institute Genome Sequencing Center for Infectious Disease"/>
            <person name="Wu L."/>
            <person name="Ma J."/>
        </authorList>
    </citation>
    <scope>NUCLEOTIDE SEQUENCE [LARGE SCALE GENOMIC DNA]</scope>
    <source>
        <strain evidence="3">JCM 11448</strain>
    </source>
</reference>
<dbReference type="Proteomes" id="UP001500282">
    <property type="component" value="Unassembled WGS sequence"/>
</dbReference>
<sequence length="104" mass="11558">MTARTAVRRKKRTIAELYDQPALIDLPTFGEFTDTATSTIYQLAAEGRLPVETVRLGRKRFVRTADVLAWLHLPHNDNGAGCEPTPSVEHVNESTSKRNGSTHV</sequence>
<feature type="region of interest" description="Disordered" evidence="1">
    <location>
        <begin position="75"/>
        <end position="104"/>
    </location>
</feature>
<accession>A0ABP4HRV6</accession>
<comment type="caution">
    <text evidence="2">The sequence shown here is derived from an EMBL/GenBank/DDBJ whole genome shotgun (WGS) entry which is preliminary data.</text>
</comment>
<organism evidence="2 3">
    <name type="scientific">Streptomyces javensis</name>
    <dbReference type="NCBI Taxonomy" id="114698"/>
    <lineage>
        <taxon>Bacteria</taxon>
        <taxon>Bacillati</taxon>
        <taxon>Actinomycetota</taxon>
        <taxon>Actinomycetes</taxon>
        <taxon>Kitasatosporales</taxon>
        <taxon>Streptomycetaceae</taxon>
        <taxon>Streptomyces</taxon>
        <taxon>Streptomyces violaceusniger group</taxon>
    </lineage>
</organism>
<evidence type="ECO:0000313" key="3">
    <source>
        <dbReference type="Proteomes" id="UP001500282"/>
    </source>
</evidence>
<evidence type="ECO:0008006" key="4">
    <source>
        <dbReference type="Google" id="ProtNLM"/>
    </source>
</evidence>
<dbReference type="EMBL" id="BAAAIH010000031">
    <property type="protein sequence ID" value="GAA1283485.1"/>
    <property type="molecule type" value="Genomic_DNA"/>
</dbReference>
<evidence type="ECO:0000256" key="1">
    <source>
        <dbReference type="SAM" id="MobiDB-lite"/>
    </source>
</evidence>
<keyword evidence="3" id="KW-1185">Reference proteome</keyword>
<protein>
    <recommendedName>
        <fullName evidence="4">Helix-turn-helix domain-containing protein</fullName>
    </recommendedName>
</protein>
<proteinExistence type="predicted"/>
<evidence type="ECO:0000313" key="2">
    <source>
        <dbReference type="EMBL" id="GAA1283485.1"/>
    </source>
</evidence>